<feature type="repeat" description="ANK" evidence="2">
    <location>
        <begin position="810"/>
        <end position="842"/>
    </location>
</feature>
<dbReference type="InterPro" id="IPR036770">
    <property type="entry name" value="Ankyrin_rpt-contain_sf"/>
</dbReference>
<organism evidence="5 6">
    <name type="scientific">Penicillium fimorum</name>
    <dbReference type="NCBI Taxonomy" id="1882269"/>
    <lineage>
        <taxon>Eukaryota</taxon>
        <taxon>Fungi</taxon>
        <taxon>Dikarya</taxon>
        <taxon>Ascomycota</taxon>
        <taxon>Pezizomycotina</taxon>
        <taxon>Eurotiomycetes</taxon>
        <taxon>Eurotiomycetidae</taxon>
        <taxon>Eurotiales</taxon>
        <taxon>Aspergillaceae</taxon>
        <taxon>Penicillium</taxon>
    </lineage>
</organism>
<dbReference type="InterPro" id="IPR002110">
    <property type="entry name" value="Ankyrin_rpt"/>
</dbReference>
<accession>A0A9X0C7L9</accession>
<evidence type="ECO:0000256" key="2">
    <source>
        <dbReference type="PROSITE-ProRule" id="PRU00023"/>
    </source>
</evidence>
<dbReference type="OrthoDB" id="4772757at2759"/>
<sequence length="1030" mass="114629">MSDPLSIAAGIAGFLSLGVQVTQTLVDFYSVYKSRDTDIAKITQNMESLQSNFRSLEIAIQQRQSQPNAEELLKEVDKSTQRCYDVIEELQTECQKFHTESVTCLKSRLQAVGRRATYPFRKSTMQKIEEDVGEIRESLLFALNVLQFKSHNRIEDEVSVVRSLLERTNSSQISFAIRSWLQAPDASANHNTIYAKHHPKTGLWFIESHQFANWLVERSSFLWLNGFAGCGKSVLCSVIVHHTFLETKHKSKVGIAFFYFAFSDESKQDAHSMLRALLLQLSVQFQDGERELEQLRILSQSSTPPEDVLLQTLRSFLERFLDSYILLDALDECPRDNGREDVLRVIQVIRDWRVPGVHLLVTSRDQLDIRRSLNPRRDCDLSMKNAGINKDIVDFISYQLENDTKLQRWKVRHSEIQAKLTQGAQGVFRYVECQLNSFRRALNRNQLDKYLHSLPRDLDETYERMLCDIDETYVKDVRRILTVLSFAIRPLTVSELIDAHAVELGESPYLDRDGRSYEQDDLVYICLGLIEIVETDNDDGQTISTVRISHFSVQEYLQSDRIRRQKAEGFAIDVGSANTELAQICLAYLLHPTLSGGILDKAKLRDFPLAQFAAMHWYHYYQLSQEGKLKAEKLLLRIFQNETNSFVTWARLHAIDLPWKRDVSFERRVDEVSSPIYYAAFLGLESILKNILAGLGKTSYLLGIVNAHSGDYSYALQAASIGGHKEVVQILLDHGADVNNQGGLYGYALQAASRGGHKEVVQILLDHGADINAQGGRYSSALQAAASGGHKEVVQILFDHGADVNAQGGDYGSALQSASIGGHKAMVQILLDHGADVNTQAGEFGSALQSASIGGHKEMVQILLDHSPDVNAHSGDYGYALQAASIGGHKEVVQILLNYGADVNDHGGLYGYTLQAASKGGHKEVVQILLDHGADVNAQGGRYSSALQAAASGGHKEVVQILLNYGADVNDHGGLYGYALQAASSGGHKDVVQILFDHGADVNAQGIPCDNALQAANISTESCYNLFFRM</sequence>
<dbReference type="Gene3D" id="1.25.40.20">
    <property type="entry name" value="Ankyrin repeat-containing domain"/>
    <property type="match status" value="1"/>
</dbReference>
<dbReference type="Gene3D" id="3.40.50.300">
    <property type="entry name" value="P-loop containing nucleotide triphosphate hydrolases"/>
    <property type="match status" value="1"/>
</dbReference>
<dbReference type="Pfam" id="PF22939">
    <property type="entry name" value="WHD_GPIID"/>
    <property type="match status" value="1"/>
</dbReference>
<gene>
    <name evidence="5" type="ORF">N7463_007479</name>
</gene>
<dbReference type="PRINTS" id="PR01415">
    <property type="entry name" value="ANKYRIN"/>
</dbReference>
<feature type="domain" description="NACHT" evidence="4">
    <location>
        <begin position="220"/>
        <end position="364"/>
    </location>
</feature>
<dbReference type="InterPro" id="IPR027417">
    <property type="entry name" value="P-loop_NTPase"/>
</dbReference>
<dbReference type="InterPro" id="IPR056884">
    <property type="entry name" value="NPHP3-like_N"/>
</dbReference>
<dbReference type="PROSITE" id="PS50837">
    <property type="entry name" value="NACHT"/>
    <property type="match status" value="1"/>
</dbReference>
<reference evidence="5" key="2">
    <citation type="journal article" date="2023" name="IMA Fungus">
        <title>Comparative genomic study of the Penicillium genus elucidates a diverse pangenome and 15 lateral gene transfer events.</title>
        <authorList>
            <person name="Petersen C."/>
            <person name="Sorensen T."/>
            <person name="Nielsen M.R."/>
            <person name="Sondergaard T.E."/>
            <person name="Sorensen J.L."/>
            <person name="Fitzpatrick D.A."/>
            <person name="Frisvad J.C."/>
            <person name="Nielsen K.L."/>
        </authorList>
    </citation>
    <scope>NUCLEOTIDE SEQUENCE</scope>
    <source>
        <strain evidence="5">IBT 29495</strain>
    </source>
</reference>
<dbReference type="SUPFAM" id="SSF48403">
    <property type="entry name" value="Ankyrin repeat"/>
    <property type="match status" value="1"/>
</dbReference>
<dbReference type="PROSITE" id="PS50088">
    <property type="entry name" value="ANK_REPEAT"/>
    <property type="match status" value="8"/>
</dbReference>
<dbReference type="EMBL" id="JAPWDS010000003">
    <property type="protein sequence ID" value="KAJ5504605.1"/>
    <property type="molecule type" value="Genomic_DNA"/>
</dbReference>
<dbReference type="AlphaFoldDB" id="A0A9X0C7L9"/>
<dbReference type="Pfam" id="PF17111">
    <property type="entry name" value="PigL_N"/>
    <property type="match status" value="1"/>
</dbReference>
<evidence type="ECO:0000313" key="5">
    <source>
        <dbReference type="EMBL" id="KAJ5504605.1"/>
    </source>
</evidence>
<feature type="repeat" description="ANK" evidence="2">
    <location>
        <begin position="942"/>
        <end position="974"/>
    </location>
</feature>
<protein>
    <recommendedName>
        <fullName evidence="4">NACHT domain-containing protein</fullName>
    </recommendedName>
</protein>
<dbReference type="InterPro" id="IPR031348">
    <property type="entry name" value="PigL_N"/>
</dbReference>
<keyword evidence="1" id="KW-0677">Repeat</keyword>
<feature type="repeat" description="ANK" evidence="2">
    <location>
        <begin position="979"/>
        <end position="1007"/>
    </location>
</feature>
<keyword evidence="6" id="KW-1185">Reference proteome</keyword>
<keyword evidence="2" id="KW-0040">ANK repeat</keyword>
<feature type="repeat" description="ANK" evidence="2">
    <location>
        <begin position="748"/>
        <end position="776"/>
    </location>
</feature>
<dbReference type="Pfam" id="PF24883">
    <property type="entry name" value="NPHP3_N"/>
    <property type="match status" value="1"/>
</dbReference>
<evidence type="ECO:0000256" key="3">
    <source>
        <dbReference type="SAM" id="Coils"/>
    </source>
</evidence>
<dbReference type="InterPro" id="IPR007111">
    <property type="entry name" value="NACHT_NTPase"/>
</dbReference>
<feature type="repeat" description="ANK" evidence="2">
    <location>
        <begin position="777"/>
        <end position="809"/>
    </location>
</feature>
<dbReference type="PANTHER" id="PTHR10039">
    <property type="entry name" value="AMELOGENIN"/>
    <property type="match status" value="1"/>
</dbReference>
<dbReference type="SMART" id="SM00248">
    <property type="entry name" value="ANK"/>
    <property type="match status" value="10"/>
</dbReference>
<comment type="caution">
    <text evidence="5">The sequence shown here is derived from an EMBL/GenBank/DDBJ whole genome shotgun (WGS) entry which is preliminary data.</text>
</comment>
<proteinExistence type="predicted"/>
<dbReference type="Pfam" id="PF12796">
    <property type="entry name" value="Ank_2"/>
    <property type="match status" value="4"/>
</dbReference>
<dbReference type="InterPro" id="IPR054471">
    <property type="entry name" value="GPIID_WHD"/>
</dbReference>
<keyword evidence="3" id="KW-0175">Coiled coil</keyword>
<evidence type="ECO:0000313" key="6">
    <source>
        <dbReference type="Proteomes" id="UP001149954"/>
    </source>
</evidence>
<dbReference type="Proteomes" id="UP001149954">
    <property type="component" value="Unassembled WGS sequence"/>
</dbReference>
<evidence type="ECO:0000259" key="4">
    <source>
        <dbReference type="PROSITE" id="PS50837"/>
    </source>
</evidence>
<feature type="coiled-coil region" evidence="3">
    <location>
        <begin position="39"/>
        <end position="66"/>
    </location>
</feature>
<feature type="repeat" description="ANK" evidence="2">
    <location>
        <begin position="914"/>
        <end position="941"/>
    </location>
</feature>
<dbReference type="PROSITE" id="PS50297">
    <property type="entry name" value="ANK_REP_REGION"/>
    <property type="match status" value="8"/>
</dbReference>
<name>A0A9X0C7L9_9EURO</name>
<feature type="repeat" description="ANK" evidence="2">
    <location>
        <begin position="876"/>
        <end position="908"/>
    </location>
</feature>
<reference evidence="5" key="1">
    <citation type="submission" date="2022-12" db="EMBL/GenBank/DDBJ databases">
        <authorList>
            <person name="Petersen C."/>
        </authorList>
    </citation>
    <scope>NUCLEOTIDE SEQUENCE</scope>
    <source>
        <strain evidence="5">IBT 29495</strain>
    </source>
</reference>
<feature type="repeat" description="ANK" evidence="2">
    <location>
        <begin position="711"/>
        <end position="743"/>
    </location>
</feature>
<evidence type="ECO:0000256" key="1">
    <source>
        <dbReference type="ARBA" id="ARBA00022737"/>
    </source>
</evidence>
<dbReference type="PANTHER" id="PTHR10039:SF16">
    <property type="entry name" value="GPI INOSITOL-DEACYLASE"/>
    <property type="match status" value="1"/>
</dbReference>
<dbReference type="SUPFAM" id="SSF52540">
    <property type="entry name" value="P-loop containing nucleoside triphosphate hydrolases"/>
    <property type="match status" value="1"/>
</dbReference>